<name>A0A8I0KMW9_9ACTO</name>
<gene>
    <name evidence="1" type="ORF">H8R10_00135</name>
</gene>
<dbReference type="RefSeq" id="WP_191070769.1">
    <property type="nucleotide sequence ID" value="NZ_CP060506.1"/>
</dbReference>
<comment type="caution">
    <text evidence="1">The sequence shown here is derived from an EMBL/GenBank/DDBJ whole genome shotgun (WGS) entry which is preliminary data.</text>
</comment>
<dbReference type="EMBL" id="JACRUO010000001">
    <property type="protein sequence ID" value="MBD3688656.1"/>
    <property type="molecule type" value="Genomic_DNA"/>
</dbReference>
<reference evidence="1 2" key="1">
    <citation type="submission" date="2020-08" db="EMBL/GenBank/DDBJ databases">
        <title>Winkia gen. nov., sp. nov., isolated from faeces of the Anser albifrons in China.</title>
        <authorList>
            <person name="Liu Q."/>
        </authorList>
    </citation>
    <scope>NUCLEOTIDE SEQUENCE [LARGE SCALE GENOMIC DNA]</scope>
    <source>
        <strain evidence="1 2">C62</strain>
    </source>
</reference>
<evidence type="ECO:0008006" key="3">
    <source>
        <dbReference type="Google" id="ProtNLM"/>
    </source>
</evidence>
<evidence type="ECO:0000313" key="1">
    <source>
        <dbReference type="EMBL" id="MBD3688656.1"/>
    </source>
</evidence>
<organism evidence="1 2">
    <name type="scientific">Nanchangia anserum</name>
    <dbReference type="NCBI Taxonomy" id="2692125"/>
    <lineage>
        <taxon>Bacteria</taxon>
        <taxon>Bacillati</taxon>
        <taxon>Actinomycetota</taxon>
        <taxon>Actinomycetes</taxon>
        <taxon>Actinomycetales</taxon>
        <taxon>Actinomycetaceae</taxon>
        <taxon>Nanchangia</taxon>
    </lineage>
</organism>
<dbReference type="Proteomes" id="UP000627538">
    <property type="component" value="Unassembled WGS sequence"/>
</dbReference>
<dbReference type="AlphaFoldDB" id="A0A8I0KMW9"/>
<keyword evidence="2" id="KW-1185">Reference proteome</keyword>
<evidence type="ECO:0000313" key="2">
    <source>
        <dbReference type="Proteomes" id="UP000627538"/>
    </source>
</evidence>
<accession>A0A8I0KMW9</accession>
<proteinExistence type="predicted"/>
<protein>
    <recommendedName>
        <fullName evidence="3">Acetone carboxylase</fullName>
    </recommendedName>
</protein>
<sequence length="75" mass="8538">MALTAGPADDICSARGCEADARWAVVWSNPALPTRREKTWLACDEHRDYLHSYLAYRSFPVRDVPFEDVRASESH</sequence>